<evidence type="ECO:0000313" key="2">
    <source>
        <dbReference type="Proteomes" id="UP000828048"/>
    </source>
</evidence>
<dbReference type="Proteomes" id="UP000828048">
    <property type="component" value="Chromosome 11"/>
</dbReference>
<name>A0ACB7YN95_9ERIC</name>
<sequence>MSRRRASGPAAPRKAKTTKQLYHHHPYQFCVFDQPLYTAHHLSVRQKRELGEDRISQLPTDIRVAILSRLTFQEAGRTRLLSRNWRHLWAFHTTRLTFDFMKLNFNPPFYPQISSAKCVSRVNEVLKLHQGALVDEFVIRFHIEEGTYSHDITTWVLFAFQKGVKRFELDLEGAMARRGEAWYAFPLQGIDHIARTARPAGFCCLMSLCLNRVNITGEVIENFLANCPLLEQLQVKLSHHLTNLRVAGSSLKLKSLEIYRCNHMDVLEISAVNLVSLTYVGRVIRMLLKNVPVLSEFCIGDDYSGSVIHRPRDHLSYLRQLESLKLSLPAIYVQRYIMFPETFPELSCLKQLELELGLGKAPGENLIYYTPLLLACPSLSKYTVRYRQASSVMNRNGTIARQDGYERVAPKWFQHRCLKVVEVVGFNGDADELEFLSYLLAIAVSLDKLIINPHSPWMFAMGIHKNSSRKEEVRKRARQLERELPPNVKLVLL</sequence>
<keyword evidence="2" id="KW-1185">Reference proteome</keyword>
<gene>
    <name evidence="1" type="ORF">Vadar_015796</name>
</gene>
<accession>A0ACB7YN95</accession>
<comment type="caution">
    <text evidence="1">The sequence shown here is derived from an EMBL/GenBank/DDBJ whole genome shotgun (WGS) entry which is preliminary data.</text>
</comment>
<organism evidence="1 2">
    <name type="scientific">Vaccinium darrowii</name>
    <dbReference type="NCBI Taxonomy" id="229202"/>
    <lineage>
        <taxon>Eukaryota</taxon>
        <taxon>Viridiplantae</taxon>
        <taxon>Streptophyta</taxon>
        <taxon>Embryophyta</taxon>
        <taxon>Tracheophyta</taxon>
        <taxon>Spermatophyta</taxon>
        <taxon>Magnoliopsida</taxon>
        <taxon>eudicotyledons</taxon>
        <taxon>Gunneridae</taxon>
        <taxon>Pentapetalae</taxon>
        <taxon>asterids</taxon>
        <taxon>Ericales</taxon>
        <taxon>Ericaceae</taxon>
        <taxon>Vaccinioideae</taxon>
        <taxon>Vaccinieae</taxon>
        <taxon>Vaccinium</taxon>
    </lineage>
</organism>
<proteinExistence type="predicted"/>
<dbReference type="EMBL" id="CM037161">
    <property type="protein sequence ID" value="KAH7854599.1"/>
    <property type="molecule type" value="Genomic_DNA"/>
</dbReference>
<reference evidence="1 2" key="1">
    <citation type="journal article" date="2021" name="Hortic Res">
        <title>High-quality reference genome and annotation aids understanding of berry development for evergreen blueberry (Vaccinium darrowii).</title>
        <authorList>
            <person name="Yu J."/>
            <person name="Hulse-Kemp A.M."/>
            <person name="Babiker E."/>
            <person name="Staton M."/>
        </authorList>
    </citation>
    <scope>NUCLEOTIDE SEQUENCE [LARGE SCALE GENOMIC DNA]</scope>
    <source>
        <strain evidence="2">cv. NJ 8807/NJ 8810</strain>
        <tissue evidence="1">Young leaf</tissue>
    </source>
</reference>
<evidence type="ECO:0000313" key="1">
    <source>
        <dbReference type="EMBL" id="KAH7854599.1"/>
    </source>
</evidence>
<protein>
    <submittedName>
        <fullName evidence="1">Uncharacterized protein</fullName>
    </submittedName>
</protein>